<evidence type="ECO:0000256" key="1">
    <source>
        <dbReference type="SAM" id="MobiDB-lite"/>
    </source>
</evidence>
<name>A0A9W6TEE8_9STRA</name>
<dbReference type="Pfam" id="PF10217">
    <property type="entry name" value="DUF2039"/>
    <property type="match status" value="1"/>
</dbReference>
<dbReference type="Proteomes" id="UP001165083">
    <property type="component" value="Unassembled WGS sequence"/>
</dbReference>
<feature type="region of interest" description="Disordered" evidence="1">
    <location>
        <begin position="171"/>
        <end position="192"/>
    </location>
</feature>
<organism evidence="2 3">
    <name type="scientific">Phytophthora lilii</name>
    <dbReference type="NCBI Taxonomy" id="2077276"/>
    <lineage>
        <taxon>Eukaryota</taxon>
        <taxon>Sar</taxon>
        <taxon>Stramenopiles</taxon>
        <taxon>Oomycota</taxon>
        <taxon>Peronosporomycetes</taxon>
        <taxon>Peronosporales</taxon>
        <taxon>Peronosporaceae</taxon>
        <taxon>Phytophthora</taxon>
    </lineage>
</organism>
<feature type="region of interest" description="Disordered" evidence="1">
    <location>
        <begin position="1"/>
        <end position="33"/>
    </location>
</feature>
<gene>
    <name evidence="2" type="ORF">Plil01_000083900</name>
</gene>
<dbReference type="PANTHER" id="PTHR22876:SF5">
    <property type="entry name" value="CHROMOSOME 9 OPEN READING FRAME 85"/>
    <property type="match status" value="1"/>
</dbReference>
<dbReference type="AlphaFoldDB" id="A0A9W6TEE8"/>
<reference evidence="2" key="1">
    <citation type="submission" date="2023-04" db="EMBL/GenBank/DDBJ databases">
        <title>Phytophthora lilii NBRC 32176.</title>
        <authorList>
            <person name="Ichikawa N."/>
            <person name="Sato H."/>
            <person name="Tonouchi N."/>
        </authorList>
    </citation>
    <scope>NUCLEOTIDE SEQUENCE</scope>
    <source>
        <strain evidence="2">NBRC 32176</strain>
    </source>
</reference>
<comment type="caution">
    <text evidence="2">The sequence shown here is derived from an EMBL/GenBank/DDBJ whole genome shotgun (WGS) entry which is preliminary data.</text>
</comment>
<dbReference type="PANTHER" id="PTHR22876">
    <property type="entry name" value="ZGC:101016"/>
    <property type="match status" value="1"/>
</dbReference>
<dbReference type="OrthoDB" id="250548at2759"/>
<protein>
    <submittedName>
        <fullName evidence="2">Unnamed protein product</fullName>
    </submittedName>
</protein>
<feature type="compositionally biased region" description="Acidic residues" evidence="1">
    <location>
        <begin position="183"/>
        <end position="192"/>
    </location>
</feature>
<evidence type="ECO:0000313" key="2">
    <source>
        <dbReference type="EMBL" id="GMF09984.1"/>
    </source>
</evidence>
<proteinExistence type="predicted"/>
<dbReference type="InterPro" id="IPR019351">
    <property type="entry name" value="DUF2039"/>
</dbReference>
<dbReference type="EMBL" id="BSXW01000026">
    <property type="protein sequence ID" value="GMF09984.1"/>
    <property type="molecule type" value="Genomic_DNA"/>
</dbReference>
<sequence length="192" mass="22353">MGTIASTSDQRRRRQRRVTMSSQRGNVKKRAPKHQNTFAFKHNPKSKKTERILSMPIHGLCEKCRKQIEWRKKYRKYKPLTQPGSWYAALRRNVDATSCTLQRSLGKILETNKCPGWLNCSIYCHQKTVTSAYHASCDPCAKFENSLEGMRERDRRAYLRKLEKEKEAITNGEAAAEGIGYESYDEEDEEMQ</sequence>
<keyword evidence="3" id="KW-1185">Reference proteome</keyword>
<evidence type="ECO:0000313" key="3">
    <source>
        <dbReference type="Proteomes" id="UP001165083"/>
    </source>
</evidence>
<accession>A0A9W6TEE8</accession>